<gene>
    <name evidence="2" type="ORF">NDU88_006812</name>
</gene>
<keyword evidence="3" id="KW-1185">Reference proteome</keyword>
<dbReference type="EMBL" id="JANPWB010000001">
    <property type="protein sequence ID" value="KAJ1219243.1"/>
    <property type="molecule type" value="Genomic_DNA"/>
</dbReference>
<feature type="region of interest" description="Disordered" evidence="1">
    <location>
        <begin position="80"/>
        <end position="104"/>
    </location>
</feature>
<dbReference type="InterPro" id="IPR042566">
    <property type="entry name" value="L1_C"/>
</dbReference>
<dbReference type="Gene3D" id="3.30.250.20">
    <property type="entry name" value="L1 transposable element, C-terminal domain"/>
    <property type="match status" value="1"/>
</dbReference>
<dbReference type="Proteomes" id="UP001066276">
    <property type="component" value="Chromosome 1_1"/>
</dbReference>
<organism evidence="2 3">
    <name type="scientific">Pleurodeles waltl</name>
    <name type="common">Iberian ribbed newt</name>
    <dbReference type="NCBI Taxonomy" id="8319"/>
    <lineage>
        <taxon>Eukaryota</taxon>
        <taxon>Metazoa</taxon>
        <taxon>Chordata</taxon>
        <taxon>Craniata</taxon>
        <taxon>Vertebrata</taxon>
        <taxon>Euteleostomi</taxon>
        <taxon>Amphibia</taxon>
        <taxon>Batrachia</taxon>
        <taxon>Caudata</taxon>
        <taxon>Salamandroidea</taxon>
        <taxon>Salamandridae</taxon>
        <taxon>Pleurodelinae</taxon>
        <taxon>Pleurodeles</taxon>
    </lineage>
</organism>
<comment type="caution">
    <text evidence="2">The sequence shown here is derived from an EMBL/GenBank/DDBJ whole genome shotgun (WGS) entry which is preliminary data.</text>
</comment>
<dbReference type="AlphaFoldDB" id="A0AAV7WYM5"/>
<proteinExistence type="predicted"/>
<sequence>MIRISTDFSKETSERRRAFLALRPWLRQMEVKYSLFDPARMWITKNGASKDFYDPEDLRSFLDGLSLMDSSTLTPHRDATIADQSTPSTDLAPRGSGSVQHHSLSYPRGRDLERLLNSHNDRGQVLYAAALYWQVVDRDKSCSPLKPPAEPT</sequence>
<reference evidence="2" key="1">
    <citation type="journal article" date="2022" name="bioRxiv">
        <title>Sequencing and chromosome-scale assembly of the giantPleurodeles waltlgenome.</title>
        <authorList>
            <person name="Brown T."/>
            <person name="Elewa A."/>
            <person name="Iarovenko S."/>
            <person name="Subramanian E."/>
            <person name="Araus A.J."/>
            <person name="Petzold A."/>
            <person name="Susuki M."/>
            <person name="Suzuki K.-i.T."/>
            <person name="Hayashi T."/>
            <person name="Toyoda A."/>
            <person name="Oliveira C."/>
            <person name="Osipova E."/>
            <person name="Leigh N.D."/>
            <person name="Simon A."/>
            <person name="Yun M.H."/>
        </authorList>
    </citation>
    <scope>NUCLEOTIDE SEQUENCE</scope>
    <source>
        <strain evidence="2">20211129_DDA</strain>
        <tissue evidence="2">Liver</tissue>
    </source>
</reference>
<evidence type="ECO:0000313" key="3">
    <source>
        <dbReference type="Proteomes" id="UP001066276"/>
    </source>
</evidence>
<accession>A0AAV7WYM5</accession>
<evidence type="ECO:0000313" key="2">
    <source>
        <dbReference type="EMBL" id="KAJ1219243.1"/>
    </source>
</evidence>
<evidence type="ECO:0000256" key="1">
    <source>
        <dbReference type="SAM" id="MobiDB-lite"/>
    </source>
</evidence>
<protein>
    <submittedName>
        <fullName evidence="2">Uncharacterized protein</fullName>
    </submittedName>
</protein>
<name>A0AAV7WYM5_PLEWA</name>